<dbReference type="InterPro" id="IPR050902">
    <property type="entry name" value="ABC_Transporter_SBP"/>
</dbReference>
<dbReference type="Gene3D" id="3.40.50.1980">
    <property type="entry name" value="Nitrogenase molybdenum iron protein domain"/>
    <property type="match status" value="2"/>
</dbReference>
<comment type="similarity">
    <text evidence="1">Belongs to the bacterial solute-binding protein 8 family.</text>
</comment>
<dbReference type="Pfam" id="PF01497">
    <property type="entry name" value="Peripla_BP_2"/>
    <property type="match status" value="1"/>
</dbReference>
<gene>
    <name evidence="5" type="ORF">EII35_07470</name>
</gene>
<proteinExistence type="inferred from homology"/>
<dbReference type="Proteomes" id="UP000280935">
    <property type="component" value="Unassembled WGS sequence"/>
</dbReference>
<dbReference type="GO" id="GO:0071281">
    <property type="term" value="P:cellular response to iron ion"/>
    <property type="evidence" value="ECO:0007669"/>
    <property type="project" value="TreeGrafter"/>
</dbReference>
<feature type="compositionally biased region" description="Low complexity" evidence="2">
    <location>
        <begin position="29"/>
        <end position="39"/>
    </location>
</feature>
<feature type="region of interest" description="Disordered" evidence="2">
    <location>
        <begin position="21"/>
        <end position="42"/>
    </location>
</feature>
<comment type="caution">
    <text evidence="5">The sequence shown here is derived from an EMBL/GenBank/DDBJ whole genome shotgun (WGS) entry which is preliminary data.</text>
</comment>
<protein>
    <submittedName>
        <fullName evidence="5">ABC transporter substrate-binding protein</fullName>
    </submittedName>
</protein>
<dbReference type="PROSITE" id="PS50983">
    <property type="entry name" value="FE_B12_PBP"/>
    <property type="match status" value="1"/>
</dbReference>
<evidence type="ECO:0000313" key="5">
    <source>
        <dbReference type="EMBL" id="RRD49714.1"/>
    </source>
</evidence>
<evidence type="ECO:0000313" key="6">
    <source>
        <dbReference type="Proteomes" id="UP000280935"/>
    </source>
</evidence>
<feature type="domain" description="Fe/B12 periplasmic-binding" evidence="4">
    <location>
        <begin position="127"/>
        <end position="401"/>
    </location>
</feature>
<accession>A0A3P1WT32</accession>
<feature type="chain" id="PRO_5039332515" evidence="3">
    <location>
        <begin position="20"/>
        <end position="415"/>
    </location>
</feature>
<evidence type="ECO:0000256" key="2">
    <source>
        <dbReference type="SAM" id="MobiDB-lite"/>
    </source>
</evidence>
<dbReference type="SUPFAM" id="SSF53807">
    <property type="entry name" value="Helical backbone' metal receptor"/>
    <property type="match status" value="1"/>
</dbReference>
<feature type="signal peptide" evidence="3">
    <location>
        <begin position="1"/>
        <end position="19"/>
    </location>
</feature>
<dbReference type="RefSeq" id="WP_125227839.1">
    <property type="nucleotide sequence ID" value="NZ_RQYT01000013.1"/>
</dbReference>
<evidence type="ECO:0000256" key="1">
    <source>
        <dbReference type="ARBA" id="ARBA00008814"/>
    </source>
</evidence>
<reference evidence="5 6" key="1">
    <citation type="submission" date="2018-11" db="EMBL/GenBank/DDBJ databases">
        <title>Genomes From Bacteria Associated with the Canine Oral Cavity: a Test Case for Automated Genome-Based Taxonomic Assignment.</title>
        <authorList>
            <person name="Coil D.A."/>
            <person name="Jospin G."/>
            <person name="Darling A.E."/>
            <person name="Wallis C."/>
            <person name="Davis I.J."/>
            <person name="Harris S."/>
            <person name="Eisen J.A."/>
            <person name="Holcombe L.J."/>
            <person name="O'Flynn C."/>
        </authorList>
    </citation>
    <scope>NUCLEOTIDE SEQUENCE [LARGE SCALE GENOMIC DNA]</scope>
    <source>
        <strain evidence="5 6">OH2822_COT-296</strain>
    </source>
</reference>
<sequence length="415" mass="43976">MKARQLLILLAALALPLTGCTPQPPAPSPSSDVASAISPTGGASPQVGADGCVTSFDPAADYFPDKVTFSHATGITVEYHGSYKTVTVKEPVQGAAPETYVLVQCGAAPELPADLAAAPRVTIPVKRVVTTSATQLPAFELLDVVDSLAAVDTPDTVWSEPIKARIAEGAVVGVGNGTGGFNVEAIAALEPDLFVSSGFPDPAHDKLRELGVPVLGNAEWLETSPLGRAEWLKFTALLTNTEAAATEAFATIEKDYEAVRSRVADVTERPTVFTGAPFQGEWFKAGGRSYAAQLLADAGMTYVFADDESTGSQPVAIEVMLEAAADADVWLNADFTRQWANIAAMGGDEPRLLELRAAKEGRVYNPVLRVNATGGNDYWQQGVVRPDLVLRDLAKIAHPDRFADVDFTFYEQMPA</sequence>
<dbReference type="PANTHER" id="PTHR30535">
    <property type="entry name" value="VITAMIN B12-BINDING PROTEIN"/>
    <property type="match status" value="1"/>
</dbReference>
<dbReference type="EMBL" id="RQYT01000013">
    <property type="protein sequence ID" value="RRD49714.1"/>
    <property type="molecule type" value="Genomic_DNA"/>
</dbReference>
<organism evidence="5 6">
    <name type="scientific">Arachnia propionica</name>
    <dbReference type="NCBI Taxonomy" id="1750"/>
    <lineage>
        <taxon>Bacteria</taxon>
        <taxon>Bacillati</taxon>
        <taxon>Actinomycetota</taxon>
        <taxon>Actinomycetes</taxon>
        <taxon>Propionibacteriales</taxon>
        <taxon>Propionibacteriaceae</taxon>
        <taxon>Arachnia</taxon>
    </lineage>
</organism>
<dbReference type="InterPro" id="IPR002491">
    <property type="entry name" value="ABC_transptr_periplasmic_BD"/>
</dbReference>
<dbReference type="AlphaFoldDB" id="A0A3P1WT32"/>
<dbReference type="OrthoDB" id="9812528at2"/>
<keyword evidence="3" id="KW-0732">Signal</keyword>
<evidence type="ECO:0000256" key="3">
    <source>
        <dbReference type="SAM" id="SignalP"/>
    </source>
</evidence>
<name>A0A3P1WT32_9ACTN</name>
<evidence type="ECO:0000259" key="4">
    <source>
        <dbReference type="PROSITE" id="PS50983"/>
    </source>
</evidence>
<dbReference type="PANTHER" id="PTHR30535:SF34">
    <property type="entry name" value="MOLYBDATE-BINDING PROTEIN MOLA"/>
    <property type="match status" value="1"/>
</dbReference>